<keyword evidence="4" id="KW-0067">ATP-binding</keyword>
<proteinExistence type="predicted"/>
<dbReference type="InterPro" id="IPR000330">
    <property type="entry name" value="SNF2_N"/>
</dbReference>
<dbReference type="Ensembl" id="ENSXCOT00000019156.1">
    <property type="protein sequence ID" value="ENSXCOP00000018919.1"/>
    <property type="gene ID" value="ENSXCOG00000014232.1"/>
</dbReference>
<dbReference type="InterPro" id="IPR038718">
    <property type="entry name" value="SNF2-like_sf"/>
</dbReference>
<dbReference type="GO" id="GO:0005634">
    <property type="term" value="C:nucleus"/>
    <property type="evidence" value="ECO:0007669"/>
    <property type="project" value="TreeGrafter"/>
</dbReference>
<dbReference type="SUPFAM" id="SSF52540">
    <property type="entry name" value="P-loop containing nucleoside triphosphate hydrolases"/>
    <property type="match status" value="1"/>
</dbReference>
<organism evidence="6 7">
    <name type="scientific">Xiphophorus couchianus</name>
    <name type="common">Monterrey platyfish</name>
    <dbReference type="NCBI Taxonomy" id="32473"/>
    <lineage>
        <taxon>Eukaryota</taxon>
        <taxon>Metazoa</taxon>
        <taxon>Chordata</taxon>
        <taxon>Craniata</taxon>
        <taxon>Vertebrata</taxon>
        <taxon>Euteleostomi</taxon>
        <taxon>Actinopterygii</taxon>
        <taxon>Neopterygii</taxon>
        <taxon>Teleostei</taxon>
        <taxon>Neoteleostei</taxon>
        <taxon>Acanthomorphata</taxon>
        <taxon>Ovalentaria</taxon>
        <taxon>Atherinomorphae</taxon>
        <taxon>Cyprinodontiformes</taxon>
        <taxon>Poeciliidae</taxon>
        <taxon>Poeciliinae</taxon>
        <taxon>Xiphophorus</taxon>
    </lineage>
</organism>
<evidence type="ECO:0000256" key="2">
    <source>
        <dbReference type="ARBA" id="ARBA00022801"/>
    </source>
</evidence>
<reference evidence="6" key="1">
    <citation type="submission" date="2025-08" db="UniProtKB">
        <authorList>
            <consortium name="Ensembl"/>
        </authorList>
    </citation>
    <scope>IDENTIFICATION</scope>
</reference>
<accession>A0A3B5MH64</accession>
<dbReference type="AlphaFoldDB" id="A0A3B5MH64"/>
<keyword evidence="2" id="KW-0378">Hydrolase</keyword>
<dbReference type="GeneTree" id="ENSGT00910000144305"/>
<evidence type="ECO:0000256" key="3">
    <source>
        <dbReference type="ARBA" id="ARBA00022806"/>
    </source>
</evidence>
<dbReference type="InterPro" id="IPR050628">
    <property type="entry name" value="SNF2_RAD54_helicase_TF"/>
</dbReference>
<evidence type="ECO:0000256" key="4">
    <source>
        <dbReference type="ARBA" id="ARBA00022840"/>
    </source>
</evidence>
<dbReference type="PANTHER" id="PTHR45626">
    <property type="entry name" value="TRANSCRIPTION TERMINATION FACTOR 2-RELATED"/>
    <property type="match status" value="1"/>
</dbReference>
<keyword evidence="1" id="KW-0547">Nucleotide-binding</keyword>
<keyword evidence="7" id="KW-1185">Reference proteome</keyword>
<dbReference type="Gene3D" id="3.30.70.2330">
    <property type="match status" value="1"/>
</dbReference>
<evidence type="ECO:0000259" key="5">
    <source>
        <dbReference type="PROSITE" id="PS51192"/>
    </source>
</evidence>
<evidence type="ECO:0000256" key="1">
    <source>
        <dbReference type="ARBA" id="ARBA00022741"/>
    </source>
</evidence>
<dbReference type="GO" id="GO:0004386">
    <property type="term" value="F:helicase activity"/>
    <property type="evidence" value="ECO:0007669"/>
    <property type="project" value="UniProtKB-KW"/>
</dbReference>
<dbReference type="SMART" id="SM00487">
    <property type="entry name" value="DEXDc"/>
    <property type="match status" value="1"/>
</dbReference>
<keyword evidence="3" id="KW-0347">Helicase</keyword>
<dbReference type="Gene3D" id="3.40.50.10810">
    <property type="entry name" value="Tandem AAA-ATPase domain"/>
    <property type="match status" value="2"/>
</dbReference>
<dbReference type="InterPro" id="IPR014001">
    <property type="entry name" value="Helicase_ATP-bd"/>
</dbReference>
<feature type="domain" description="Helicase ATP-binding" evidence="5">
    <location>
        <begin position="156"/>
        <end position="368"/>
    </location>
</feature>
<name>A0A3B5MH64_9TELE</name>
<dbReference type="GO" id="GO:0006281">
    <property type="term" value="P:DNA repair"/>
    <property type="evidence" value="ECO:0007669"/>
    <property type="project" value="TreeGrafter"/>
</dbReference>
<dbReference type="InterPro" id="IPR027417">
    <property type="entry name" value="P-loop_NTPase"/>
</dbReference>
<evidence type="ECO:0000313" key="7">
    <source>
        <dbReference type="Proteomes" id="UP000261380"/>
    </source>
</evidence>
<dbReference type="PROSITE" id="PS51192">
    <property type="entry name" value="HELICASE_ATP_BIND_1"/>
    <property type="match status" value="1"/>
</dbReference>
<dbReference type="Proteomes" id="UP000261380">
    <property type="component" value="Unplaced"/>
</dbReference>
<sequence>MVGLVREPHNPYDKNAVMVTNVLVVIGRIILVKDRTNNSFSMPVTLSFLGSEENKDAVVKHMASRGFRLDADGGGAHFVFLFFFQLKNAFDNLFEGLMQSKDGEKEAAESVATPLLPHQKQALSWMCARENKDVLPPFWEKRGDLYYNSLTCFSAKEIPERVRGGILADDMGLGKTLTTIALILTNFHQGKPLPVEICVSFQPMMVVSASSQLCAWIHLKENVKFVISAGHFVYAGVEMSVSESTDDLSAKATLIVCPLSVLSNWLDQFEQHLRSNVKLNIYLYYGSERNRSKTFLSSQDVVITTYNVLSTDFGNKSPLHGINWLRVVLDEGHIIRNPNAQMSKAVLELKAQRRWILSGTVTPRYSLK</sequence>
<protein>
    <recommendedName>
        <fullName evidence="5">Helicase ATP-binding domain-containing protein</fullName>
    </recommendedName>
</protein>
<reference evidence="6" key="2">
    <citation type="submission" date="2025-09" db="UniProtKB">
        <authorList>
            <consortium name="Ensembl"/>
        </authorList>
    </citation>
    <scope>IDENTIFICATION</scope>
</reference>
<evidence type="ECO:0000313" key="6">
    <source>
        <dbReference type="Ensembl" id="ENSXCOP00000018919.1"/>
    </source>
</evidence>
<dbReference type="GO" id="GO:0008094">
    <property type="term" value="F:ATP-dependent activity, acting on DNA"/>
    <property type="evidence" value="ECO:0007669"/>
    <property type="project" value="TreeGrafter"/>
</dbReference>
<dbReference type="PANTHER" id="PTHR45626:SF17">
    <property type="entry name" value="HELICASE-LIKE TRANSCRIPTION FACTOR"/>
    <property type="match status" value="1"/>
</dbReference>
<dbReference type="Pfam" id="PF00176">
    <property type="entry name" value="SNF2-rel_dom"/>
    <property type="match status" value="1"/>
</dbReference>
<dbReference type="GO" id="GO:0016787">
    <property type="term" value="F:hydrolase activity"/>
    <property type="evidence" value="ECO:0007669"/>
    <property type="project" value="UniProtKB-KW"/>
</dbReference>
<dbReference type="GO" id="GO:0005524">
    <property type="term" value="F:ATP binding"/>
    <property type="evidence" value="ECO:0007669"/>
    <property type="project" value="UniProtKB-KW"/>
</dbReference>